<sequence length="72" mass="8039">MGIASDCPLNSVIKIKQYSHILKSLVRADLYCNHHASFDIVVELKSVPRNERLRLMGNHEIKIAGIAGHFGL</sequence>
<evidence type="ECO:0000313" key="1">
    <source>
        <dbReference type="EMBL" id="BDO16659.1"/>
    </source>
</evidence>
<accession>A0AAN1YAZ9</accession>
<evidence type="ECO:0000313" key="2">
    <source>
        <dbReference type="Proteomes" id="UP001058353"/>
    </source>
</evidence>
<keyword evidence="1" id="KW-0614">Plasmid</keyword>
<name>A0AAN1YAZ9_9ENTR</name>
<organism evidence="1 2">
    <name type="scientific">Klebsiella quasipneumoniae subsp. quasipneumoniae</name>
    <dbReference type="NCBI Taxonomy" id="1667327"/>
    <lineage>
        <taxon>Bacteria</taxon>
        <taxon>Pseudomonadati</taxon>
        <taxon>Pseudomonadota</taxon>
        <taxon>Gammaproteobacteria</taxon>
        <taxon>Enterobacterales</taxon>
        <taxon>Enterobacteriaceae</taxon>
        <taxon>Klebsiella/Raoultella group</taxon>
        <taxon>Klebsiella</taxon>
        <taxon>Klebsiella pneumoniae complex</taxon>
    </lineage>
</organism>
<gene>
    <name evidence="1" type="ORF">KAM644c_57250</name>
</gene>
<geneLocation type="plasmid" evidence="1 2">
    <name>pKAM644_4</name>
</geneLocation>
<dbReference type="EMBL" id="AP026411">
    <property type="protein sequence ID" value="BDO16659.1"/>
    <property type="molecule type" value="Genomic_DNA"/>
</dbReference>
<reference evidence="1" key="1">
    <citation type="submission" date="2022-07" db="EMBL/GenBank/DDBJ databases">
        <title>Complete genome sequence of carbapenem-resistant Klebsiella spp. in Japan.</title>
        <authorList>
            <person name="Maehana S."/>
            <person name="Suzuki M."/>
            <person name="Kitasato H."/>
        </authorList>
    </citation>
    <scope>NUCLEOTIDE SEQUENCE</scope>
    <source>
        <strain evidence="1">KAM644</strain>
        <plasmid evidence="1">pKAM644_4</plasmid>
    </source>
</reference>
<dbReference type="AlphaFoldDB" id="A0AAN1YAZ9"/>
<protein>
    <submittedName>
        <fullName evidence="1">Uncharacterized protein</fullName>
    </submittedName>
</protein>
<proteinExistence type="predicted"/>
<dbReference type="Proteomes" id="UP001058353">
    <property type="component" value="Plasmid pKAM644_4"/>
</dbReference>